<dbReference type="Pfam" id="PF01488">
    <property type="entry name" value="Shikimate_DH"/>
    <property type="match status" value="1"/>
</dbReference>
<dbReference type="InterPro" id="IPR036291">
    <property type="entry name" value="NAD(P)-bd_dom_sf"/>
</dbReference>
<dbReference type="EC" id="1.1.1.25" evidence="2 8"/>
<evidence type="ECO:0000259" key="9">
    <source>
        <dbReference type="Pfam" id="PF01488"/>
    </source>
</evidence>
<evidence type="ECO:0000259" key="10">
    <source>
        <dbReference type="Pfam" id="PF08501"/>
    </source>
</evidence>
<dbReference type="GO" id="GO:0019632">
    <property type="term" value="P:shikimate metabolic process"/>
    <property type="evidence" value="ECO:0007669"/>
    <property type="project" value="InterPro"/>
</dbReference>
<dbReference type="RefSeq" id="WP_130480139.1">
    <property type="nucleotide sequence ID" value="NZ_SGWV01000007.1"/>
</dbReference>
<dbReference type="Gene3D" id="3.40.50.10860">
    <property type="entry name" value="Leucine Dehydrogenase, chain A, domain 1"/>
    <property type="match status" value="1"/>
</dbReference>
<feature type="binding site" evidence="8">
    <location>
        <begin position="126"/>
        <end position="130"/>
    </location>
    <ligand>
        <name>NADP(+)</name>
        <dbReference type="ChEBI" id="CHEBI:58349"/>
    </ligand>
</feature>
<dbReference type="PANTHER" id="PTHR21089:SF1">
    <property type="entry name" value="BIFUNCTIONAL 3-DEHYDROQUINATE DEHYDRATASE_SHIKIMATE DEHYDROGENASE, CHLOROPLASTIC"/>
    <property type="match status" value="1"/>
</dbReference>
<dbReference type="PANTHER" id="PTHR21089">
    <property type="entry name" value="SHIKIMATE DEHYDROGENASE"/>
    <property type="match status" value="1"/>
</dbReference>
<comment type="pathway">
    <text evidence="1 8">Metabolic intermediate biosynthesis; chorismate biosynthesis; chorismate from D-erythrose 4-phosphate and phosphoenolpyruvate: step 4/7.</text>
</comment>
<dbReference type="InterPro" id="IPR013708">
    <property type="entry name" value="Shikimate_DH-bd_N"/>
</dbReference>
<gene>
    <name evidence="8" type="primary">aroE</name>
    <name evidence="12" type="ORF">EV685_0203</name>
</gene>
<evidence type="ECO:0000256" key="6">
    <source>
        <dbReference type="ARBA" id="ARBA00023141"/>
    </source>
</evidence>
<protein>
    <recommendedName>
        <fullName evidence="2 8">Shikimate dehydrogenase (NADP(+))</fullName>
        <shortName evidence="8">SDH</shortName>
        <ecNumber evidence="2 8">1.1.1.25</ecNumber>
    </recommendedName>
</protein>
<dbReference type="GO" id="GO:0009423">
    <property type="term" value="P:chorismate biosynthetic process"/>
    <property type="evidence" value="ECO:0007669"/>
    <property type="project" value="UniProtKB-UniRule"/>
</dbReference>
<dbReference type="InterPro" id="IPR046346">
    <property type="entry name" value="Aminoacid_DH-like_N_sf"/>
</dbReference>
<feature type="domain" description="SDH C-terminal" evidence="11">
    <location>
        <begin position="241"/>
        <end position="271"/>
    </location>
</feature>
<name>A0A4Q7LW49_9BURK</name>
<dbReference type="SUPFAM" id="SSF53223">
    <property type="entry name" value="Aminoacid dehydrogenase-like, N-terminal domain"/>
    <property type="match status" value="1"/>
</dbReference>
<dbReference type="Proteomes" id="UP000293433">
    <property type="component" value="Unassembled WGS sequence"/>
</dbReference>
<feature type="binding site" evidence="8">
    <location>
        <begin position="14"/>
        <end position="16"/>
    </location>
    <ligand>
        <name>shikimate</name>
        <dbReference type="ChEBI" id="CHEBI:36208"/>
    </ligand>
</feature>
<dbReference type="NCBIfam" id="TIGR00507">
    <property type="entry name" value="aroE"/>
    <property type="match status" value="1"/>
</dbReference>
<reference evidence="12 13" key="1">
    <citation type="submission" date="2019-02" db="EMBL/GenBank/DDBJ databases">
        <title>Genomic Encyclopedia of Type Strains, Phase IV (KMG-IV): sequencing the most valuable type-strain genomes for metagenomic binning, comparative biology and taxonomic classification.</title>
        <authorList>
            <person name="Goeker M."/>
        </authorList>
    </citation>
    <scope>NUCLEOTIDE SEQUENCE [LARGE SCALE GENOMIC DNA]</scope>
    <source>
        <strain evidence="12 13">DSM 10617</strain>
    </source>
</reference>
<dbReference type="OrthoDB" id="9776868at2"/>
<evidence type="ECO:0000256" key="4">
    <source>
        <dbReference type="ARBA" id="ARBA00022857"/>
    </source>
</evidence>
<keyword evidence="13" id="KW-1185">Reference proteome</keyword>
<evidence type="ECO:0000313" key="13">
    <source>
        <dbReference type="Proteomes" id="UP000293433"/>
    </source>
</evidence>
<keyword evidence="3 8" id="KW-0028">Amino-acid biosynthesis</keyword>
<evidence type="ECO:0000256" key="3">
    <source>
        <dbReference type="ARBA" id="ARBA00022605"/>
    </source>
</evidence>
<dbReference type="InterPro" id="IPR011342">
    <property type="entry name" value="Shikimate_DH"/>
</dbReference>
<dbReference type="Pfam" id="PF08501">
    <property type="entry name" value="Shikimate_dh_N"/>
    <property type="match status" value="1"/>
</dbReference>
<dbReference type="GO" id="GO:0005829">
    <property type="term" value="C:cytosol"/>
    <property type="evidence" value="ECO:0007669"/>
    <property type="project" value="TreeGrafter"/>
</dbReference>
<dbReference type="HAMAP" id="MF_00222">
    <property type="entry name" value="Shikimate_DH_AroE"/>
    <property type="match status" value="1"/>
</dbReference>
<dbReference type="InterPro" id="IPR041121">
    <property type="entry name" value="SDH_C"/>
</dbReference>
<proteinExistence type="inferred from homology"/>
<sequence length="277" mass="28588">MDRYVIAGFPVKHSRSPAIHSRFAAETGEPVQYDRLEIAPGTFAAQVRAFAVDGGKGCNITVPYKLEAWQAAVRRTPRAELAHAVNTLRFDADGWAGDNTDGAGLVHDITVNAGVPLKGARVLLIGSGGAGLGALGPLIEAGVAELVMVNRTIAKAEEAVARHAALAQAHGVSLRAGALEEAGSGHDIVVNATSASLAGAGSPVAASALRPGCLVLDMMYGPAARPFLAWAREQGAVTRDGLGMLVEQAAEAFQFWRGVRPSTDGILAALRAEVDAA</sequence>
<organism evidence="12 13">
    <name type="scientific">Sphaerotilus mobilis</name>
    <dbReference type="NCBI Taxonomy" id="47994"/>
    <lineage>
        <taxon>Bacteria</taxon>
        <taxon>Pseudomonadati</taxon>
        <taxon>Pseudomonadota</taxon>
        <taxon>Betaproteobacteria</taxon>
        <taxon>Burkholderiales</taxon>
        <taxon>Sphaerotilaceae</taxon>
        <taxon>Sphaerotilus</taxon>
    </lineage>
</organism>
<dbReference type="AlphaFoldDB" id="A0A4Q7LW49"/>
<feature type="active site" description="Proton acceptor" evidence="8">
    <location>
        <position position="65"/>
    </location>
</feature>
<dbReference type="GO" id="GO:0004764">
    <property type="term" value="F:shikimate 3-dehydrogenase (NADP+) activity"/>
    <property type="evidence" value="ECO:0007669"/>
    <property type="project" value="UniProtKB-UniRule"/>
</dbReference>
<keyword evidence="4 8" id="KW-0521">NADP</keyword>
<feature type="domain" description="Quinate/shikimate 5-dehydrogenase/glutamyl-tRNA reductase" evidence="9">
    <location>
        <begin position="117"/>
        <end position="196"/>
    </location>
</feature>
<dbReference type="GO" id="GO:0008652">
    <property type="term" value="P:amino acid biosynthetic process"/>
    <property type="evidence" value="ECO:0007669"/>
    <property type="project" value="UniProtKB-KW"/>
</dbReference>
<feature type="binding site" evidence="8">
    <location>
        <begin position="150"/>
        <end position="155"/>
    </location>
    <ligand>
        <name>NADP(+)</name>
        <dbReference type="ChEBI" id="CHEBI:58349"/>
    </ligand>
</feature>
<feature type="binding site" evidence="8">
    <location>
        <position position="241"/>
    </location>
    <ligand>
        <name>NADP(+)</name>
        <dbReference type="ChEBI" id="CHEBI:58349"/>
    </ligand>
</feature>
<evidence type="ECO:0000313" key="12">
    <source>
        <dbReference type="EMBL" id="RZS57929.1"/>
    </source>
</evidence>
<feature type="binding site" evidence="8">
    <location>
        <position position="220"/>
    </location>
    <ligand>
        <name>shikimate</name>
        <dbReference type="ChEBI" id="CHEBI:36208"/>
    </ligand>
</feature>
<evidence type="ECO:0000256" key="2">
    <source>
        <dbReference type="ARBA" id="ARBA00012962"/>
    </source>
</evidence>
<evidence type="ECO:0000256" key="7">
    <source>
        <dbReference type="ARBA" id="ARBA00049442"/>
    </source>
</evidence>
<feature type="binding site" evidence="8">
    <location>
        <position position="86"/>
    </location>
    <ligand>
        <name>shikimate</name>
        <dbReference type="ChEBI" id="CHEBI:36208"/>
    </ligand>
</feature>
<dbReference type="SUPFAM" id="SSF51735">
    <property type="entry name" value="NAD(P)-binding Rossmann-fold domains"/>
    <property type="match status" value="1"/>
</dbReference>
<feature type="binding site" evidence="8">
    <location>
        <position position="61"/>
    </location>
    <ligand>
        <name>shikimate</name>
        <dbReference type="ChEBI" id="CHEBI:36208"/>
    </ligand>
</feature>
<evidence type="ECO:0000256" key="5">
    <source>
        <dbReference type="ARBA" id="ARBA00023002"/>
    </source>
</evidence>
<keyword evidence="5 8" id="KW-0560">Oxidoreductase</keyword>
<evidence type="ECO:0000256" key="8">
    <source>
        <dbReference type="HAMAP-Rule" id="MF_00222"/>
    </source>
</evidence>
<dbReference type="GO" id="GO:0050661">
    <property type="term" value="F:NADP binding"/>
    <property type="evidence" value="ECO:0007669"/>
    <property type="project" value="InterPro"/>
</dbReference>
<comment type="caution">
    <text evidence="12">The sequence shown here is derived from an EMBL/GenBank/DDBJ whole genome shotgun (WGS) entry which is preliminary data.</text>
</comment>
<evidence type="ECO:0000259" key="11">
    <source>
        <dbReference type="Pfam" id="PF18317"/>
    </source>
</evidence>
<keyword evidence="6 8" id="KW-0057">Aromatic amino acid biosynthesis</keyword>
<comment type="similarity">
    <text evidence="8">Belongs to the shikimate dehydrogenase family.</text>
</comment>
<evidence type="ECO:0000256" key="1">
    <source>
        <dbReference type="ARBA" id="ARBA00004871"/>
    </source>
</evidence>
<feature type="binding site" evidence="8">
    <location>
        <position position="101"/>
    </location>
    <ligand>
        <name>shikimate</name>
        <dbReference type="ChEBI" id="CHEBI:36208"/>
    </ligand>
</feature>
<dbReference type="InterPro" id="IPR022893">
    <property type="entry name" value="Shikimate_DH_fam"/>
</dbReference>
<comment type="subunit">
    <text evidence="8">Homodimer.</text>
</comment>
<dbReference type="EMBL" id="SGWV01000007">
    <property type="protein sequence ID" value="RZS57929.1"/>
    <property type="molecule type" value="Genomic_DNA"/>
</dbReference>
<comment type="function">
    <text evidence="8">Involved in the biosynthesis of the chorismate, which leads to the biosynthesis of aromatic amino acids. Catalyzes the reversible NADPH linked reduction of 3-dehydroshikimate (DHSA) to yield shikimate (SA).</text>
</comment>
<dbReference type="NCBIfam" id="NF001310">
    <property type="entry name" value="PRK00258.1-2"/>
    <property type="match status" value="1"/>
</dbReference>
<dbReference type="Gene3D" id="3.40.50.720">
    <property type="entry name" value="NAD(P)-binding Rossmann-like Domain"/>
    <property type="match status" value="1"/>
</dbReference>
<feature type="binding site" evidence="8">
    <location>
        <position position="218"/>
    </location>
    <ligand>
        <name>NADP(+)</name>
        <dbReference type="ChEBI" id="CHEBI:58349"/>
    </ligand>
</feature>
<comment type="catalytic activity">
    <reaction evidence="7 8">
        <text>shikimate + NADP(+) = 3-dehydroshikimate + NADPH + H(+)</text>
        <dbReference type="Rhea" id="RHEA:17737"/>
        <dbReference type="ChEBI" id="CHEBI:15378"/>
        <dbReference type="ChEBI" id="CHEBI:16630"/>
        <dbReference type="ChEBI" id="CHEBI:36208"/>
        <dbReference type="ChEBI" id="CHEBI:57783"/>
        <dbReference type="ChEBI" id="CHEBI:58349"/>
        <dbReference type="EC" id="1.1.1.25"/>
    </reaction>
</comment>
<feature type="domain" description="Shikimate dehydrogenase substrate binding N-terminal" evidence="10">
    <location>
        <begin position="6"/>
        <end position="88"/>
    </location>
</feature>
<dbReference type="UniPathway" id="UPA00053">
    <property type="reaction ID" value="UER00087"/>
</dbReference>
<feature type="binding site" evidence="8">
    <location>
        <position position="248"/>
    </location>
    <ligand>
        <name>shikimate</name>
        <dbReference type="ChEBI" id="CHEBI:36208"/>
    </ligand>
</feature>
<comment type="caution">
    <text evidence="8">Lacks conserved residue(s) required for the propagation of feature annotation.</text>
</comment>
<dbReference type="Pfam" id="PF18317">
    <property type="entry name" value="SDH_C"/>
    <property type="match status" value="1"/>
</dbReference>
<accession>A0A4Q7LW49</accession>
<dbReference type="InterPro" id="IPR006151">
    <property type="entry name" value="Shikm_DH/Glu-tRNA_Rdtase"/>
</dbReference>
<dbReference type="CDD" id="cd01065">
    <property type="entry name" value="NAD_bind_Shikimate_DH"/>
    <property type="match status" value="1"/>
</dbReference>
<dbReference type="GO" id="GO:0009073">
    <property type="term" value="P:aromatic amino acid family biosynthetic process"/>
    <property type="evidence" value="ECO:0007669"/>
    <property type="project" value="UniProtKB-KW"/>
</dbReference>